<sequence length="388" mass="39293">MDRALLIAAAALCLIAQTHAAPACGLVNGTVTGLDATSGECVPCADAACINCTADFTKCTQCAFQAAGPSFGGLVPFYLSPNGTCELCDPDALLGCDFAKGCNPDGSCICPDGCSSGFTNSTALCNDQAKCTACIEGYVLTDAGECAACPLDCTKCDAKDPATCLACFAGYGFNGTTAGGCVACADELCEDCSEDYAECKRCADGHWLSPDGACQPLEDNCVAANAQGNCTECFFGYVPVDGACQACDPSTGADCATCDPANLSVCLECDNPNNTTMLRDGKCVPPCKDSNCQTCPSPDAGTCDKCFSGYGLVNGTCKACIGTDYSFACDECNGDIEVCTRCAAAPTGLYSLVGGQCIFVDVSPPSDGLTGSGNDEQPLEALPPAGPV</sequence>
<evidence type="ECO:0000256" key="2">
    <source>
        <dbReference type="SAM" id="SignalP"/>
    </source>
</evidence>
<dbReference type="PANTHER" id="PTHR23275">
    <property type="entry name" value="CABRIOLET.-RELATED"/>
    <property type="match status" value="1"/>
</dbReference>
<dbReference type="OrthoDB" id="18487at2759"/>
<dbReference type="SMART" id="SM00261">
    <property type="entry name" value="FU"/>
    <property type="match status" value="3"/>
</dbReference>
<dbReference type="SUPFAM" id="SSF57184">
    <property type="entry name" value="Growth factor receptor domain"/>
    <property type="match status" value="2"/>
</dbReference>
<feature type="signal peptide" evidence="2">
    <location>
        <begin position="1"/>
        <end position="20"/>
    </location>
</feature>
<reference evidence="3 4" key="1">
    <citation type="journal article" date="2018" name="Plant J.">
        <title>Genome sequences of Chlorella sorokiniana UTEX 1602 and Micractinium conductrix SAG 241.80: implications to maltose excretion by a green alga.</title>
        <authorList>
            <person name="Arriola M.B."/>
            <person name="Velmurugan N."/>
            <person name="Zhang Y."/>
            <person name="Plunkett M.H."/>
            <person name="Hondzo H."/>
            <person name="Barney B.M."/>
        </authorList>
    </citation>
    <scope>NUCLEOTIDE SEQUENCE [LARGE SCALE GENOMIC DNA]</scope>
    <source>
        <strain evidence="4">UTEX 1602</strain>
    </source>
</reference>
<protein>
    <submittedName>
        <fullName evidence="3">Serine threonine</fullName>
    </submittedName>
</protein>
<comment type="caution">
    <text evidence="3">The sequence shown here is derived from an EMBL/GenBank/DDBJ whole genome shotgun (WGS) entry which is preliminary data.</text>
</comment>
<keyword evidence="4" id="KW-1185">Reference proteome</keyword>
<name>A0A2P6TKC6_CHLSO</name>
<dbReference type="PANTHER" id="PTHR23275:SF100">
    <property type="entry name" value="EGF-LIKE DOMAIN-CONTAINING PROTEIN"/>
    <property type="match status" value="1"/>
</dbReference>
<evidence type="ECO:0000313" key="4">
    <source>
        <dbReference type="Proteomes" id="UP000239899"/>
    </source>
</evidence>
<gene>
    <name evidence="3" type="ORF">C2E21_6761</name>
</gene>
<feature type="chain" id="PRO_5015167258" evidence="2">
    <location>
        <begin position="21"/>
        <end position="388"/>
    </location>
</feature>
<feature type="region of interest" description="Disordered" evidence="1">
    <location>
        <begin position="368"/>
        <end position="388"/>
    </location>
</feature>
<proteinExistence type="predicted"/>
<dbReference type="AlphaFoldDB" id="A0A2P6TKC6"/>
<evidence type="ECO:0000256" key="1">
    <source>
        <dbReference type="SAM" id="MobiDB-lite"/>
    </source>
</evidence>
<accession>A0A2P6TKC6</accession>
<dbReference type="EMBL" id="LHPG02000013">
    <property type="protein sequence ID" value="PRW44542.1"/>
    <property type="molecule type" value="Genomic_DNA"/>
</dbReference>
<organism evidence="3 4">
    <name type="scientific">Chlorella sorokiniana</name>
    <name type="common">Freshwater green alga</name>
    <dbReference type="NCBI Taxonomy" id="3076"/>
    <lineage>
        <taxon>Eukaryota</taxon>
        <taxon>Viridiplantae</taxon>
        <taxon>Chlorophyta</taxon>
        <taxon>core chlorophytes</taxon>
        <taxon>Trebouxiophyceae</taxon>
        <taxon>Chlorellales</taxon>
        <taxon>Chlorellaceae</taxon>
        <taxon>Chlorella clade</taxon>
        <taxon>Chlorella</taxon>
    </lineage>
</organism>
<dbReference type="InterPro" id="IPR052798">
    <property type="entry name" value="Giardia_VSA"/>
</dbReference>
<dbReference type="InterPro" id="IPR009030">
    <property type="entry name" value="Growth_fac_rcpt_cys_sf"/>
</dbReference>
<dbReference type="Proteomes" id="UP000239899">
    <property type="component" value="Unassembled WGS sequence"/>
</dbReference>
<keyword evidence="2" id="KW-0732">Signal</keyword>
<dbReference type="InterPro" id="IPR006212">
    <property type="entry name" value="Furin_repeat"/>
</dbReference>
<evidence type="ECO:0000313" key="3">
    <source>
        <dbReference type="EMBL" id="PRW44542.1"/>
    </source>
</evidence>